<evidence type="ECO:0000313" key="3">
    <source>
        <dbReference type="Proteomes" id="UP000187203"/>
    </source>
</evidence>
<dbReference type="PANTHER" id="PTHR31414">
    <property type="entry name" value="TRANSMEMBRANE PROTEIN DDB_G0292058"/>
    <property type="match status" value="1"/>
</dbReference>
<feature type="transmembrane region" description="Helical" evidence="1">
    <location>
        <begin position="460"/>
        <end position="483"/>
    </location>
</feature>
<evidence type="ECO:0000256" key="1">
    <source>
        <dbReference type="SAM" id="Phobius"/>
    </source>
</evidence>
<feature type="transmembrane region" description="Helical" evidence="1">
    <location>
        <begin position="67"/>
        <end position="91"/>
    </location>
</feature>
<protein>
    <recommendedName>
        <fullName evidence="4">Transmembrane protein</fullName>
    </recommendedName>
</protein>
<sequence>MEVKSQSNQSIFGPVLLEINFKSVAFTSAPFAAIAVVWFVLFGLFLFCAFICCCCCRRNKPYGYSRVAYALSVIFLLLFTIAAIAGCVIMYTGEAKFMSSVTSVTKYIVNRGLDIVNKLISVYNYLSSAKTIVFNEHFLPSDLLGQIDNVNSLINATGNLPQLTSVHIHDTILLVLNPVNVIFFAITVFLIVLAFLGFLFSILGLQCCVYIFVVIGWIIITVTFLMCGVFLVFHNIVSDTCVAMDQWVQNPMANATLKEFLPCLDKEFGENVLEASKSVSSGVDTLLNQYIDLVANNNNQTGPLVPLLCEPNTTQGCGAGHVALGNAPEEWKKYVCEASKDGICTTAGRLTPDMYNHMTSAVNVSYGLNDMGPFLAGLVDCSMIIDTFKDISQNHCPGLKKFSQWVYIGFGLKGIHVKIEEENSTLVLAADRTHRKDPLDNFNYYKGGWNITEKHYFSSVGFTAAPLFLIAGFCTGCIVLYFAQGSFHSSTTNTVEYVVEQADITVDKLRNVSESLQVAKLIGVNQISLPPNIQADIESVDKKINDYAKTLESETKGNSGKTRHVLDSIKLALIIIASVMLLLAFLGFAFSVSGMPISVYISVIIGWILVTVIFVLCGMFIIVQNTMTDTCVAMDQWVQYPRAQTSLDDILPCMDHTTAQQALDESNDVTNSLIGIVNDFISNVANSNIPRDGSPIFYNQSGPVVPLLCSSPYNSDKSCNDDQVNFSNAAEVKDLNSSLWNGRNIFAKFQQREFALQKAD</sequence>
<dbReference type="PANTHER" id="PTHR31414:SF21">
    <property type="match status" value="1"/>
</dbReference>
<evidence type="ECO:0008006" key="4">
    <source>
        <dbReference type="Google" id="ProtNLM"/>
    </source>
</evidence>
<organism evidence="2 3">
    <name type="scientific">Corchorus olitorius</name>
    <dbReference type="NCBI Taxonomy" id="93759"/>
    <lineage>
        <taxon>Eukaryota</taxon>
        <taxon>Viridiplantae</taxon>
        <taxon>Streptophyta</taxon>
        <taxon>Embryophyta</taxon>
        <taxon>Tracheophyta</taxon>
        <taxon>Spermatophyta</taxon>
        <taxon>Magnoliopsida</taxon>
        <taxon>eudicotyledons</taxon>
        <taxon>Gunneridae</taxon>
        <taxon>Pentapetalae</taxon>
        <taxon>rosids</taxon>
        <taxon>malvids</taxon>
        <taxon>Malvales</taxon>
        <taxon>Malvaceae</taxon>
        <taxon>Grewioideae</taxon>
        <taxon>Apeibeae</taxon>
        <taxon>Corchorus</taxon>
    </lineage>
</organism>
<dbReference type="GO" id="GO:0009506">
    <property type="term" value="C:plasmodesma"/>
    <property type="evidence" value="ECO:0007669"/>
    <property type="project" value="TreeGrafter"/>
</dbReference>
<comment type="caution">
    <text evidence="2">The sequence shown here is derived from an EMBL/GenBank/DDBJ whole genome shotgun (WGS) entry which is preliminary data.</text>
</comment>
<evidence type="ECO:0000313" key="2">
    <source>
        <dbReference type="EMBL" id="OMP01471.1"/>
    </source>
</evidence>
<accession>A0A1R3K323</accession>
<gene>
    <name evidence="2" type="ORF">COLO4_11837</name>
</gene>
<feature type="transmembrane region" description="Helical" evidence="1">
    <location>
        <begin position="31"/>
        <end position="55"/>
    </location>
</feature>
<dbReference type="InterPro" id="IPR040283">
    <property type="entry name" value="DDB_G0292058-like"/>
</dbReference>
<feature type="transmembrane region" description="Helical" evidence="1">
    <location>
        <begin position="597"/>
        <end position="623"/>
    </location>
</feature>
<keyword evidence="3" id="KW-1185">Reference proteome</keyword>
<keyword evidence="1" id="KW-0472">Membrane</keyword>
<dbReference type="GO" id="GO:0005886">
    <property type="term" value="C:plasma membrane"/>
    <property type="evidence" value="ECO:0007669"/>
    <property type="project" value="TreeGrafter"/>
</dbReference>
<dbReference type="AlphaFoldDB" id="A0A1R3K323"/>
<feature type="transmembrane region" description="Helical" evidence="1">
    <location>
        <begin position="571"/>
        <end position="591"/>
    </location>
</feature>
<dbReference type="OrthoDB" id="1937321at2759"/>
<dbReference type="Proteomes" id="UP000187203">
    <property type="component" value="Unassembled WGS sequence"/>
</dbReference>
<dbReference type="EMBL" id="AWUE01014768">
    <property type="protein sequence ID" value="OMP01471.1"/>
    <property type="molecule type" value="Genomic_DNA"/>
</dbReference>
<dbReference type="STRING" id="93759.A0A1R3K323"/>
<feature type="transmembrane region" description="Helical" evidence="1">
    <location>
        <begin position="181"/>
        <end position="202"/>
    </location>
</feature>
<feature type="transmembrane region" description="Helical" evidence="1">
    <location>
        <begin position="209"/>
        <end position="233"/>
    </location>
</feature>
<keyword evidence="1" id="KW-0812">Transmembrane</keyword>
<name>A0A1R3K323_9ROSI</name>
<reference evidence="3" key="1">
    <citation type="submission" date="2013-09" db="EMBL/GenBank/DDBJ databases">
        <title>Corchorus olitorius genome sequencing.</title>
        <authorList>
            <person name="Alam M."/>
            <person name="Haque M.S."/>
            <person name="Islam M.S."/>
            <person name="Emdad E.M."/>
            <person name="Islam M.M."/>
            <person name="Ahmed B."/>
            <person name="Halim A."/>
            <person name="Hossen Q.M.M."/>
            <person name="Hossain M.Z."/>
            <person name="Ahmed R."/>
            <person name="Khan M.M."/>
            <person name="Islam R."/>
            <person name="Rashid M.M."/>
            <person name="Khan S.A."/>
            <person name="Rahman M.S."/>
            <person name="Alam M."/>
            <person name="Yahiya A.S."/>
            <person name="Khan M.S."/>
            <person name="Azam M.S."/>
            <person name="Haque T."/>
            <person name="Lashkar M.Z.H."/>
            <person name="Akhand A.I."/>
            <person name="Morshed G."/>
            <person name="Roy S."/>
            <person name="Uddin K.S."/>
            <person name="Rabeya T."/>
            <person name="Hossain A.S."/>
            <person name="Chowdhury A."/>
            <person name="Snigdha A.R."/>
            <person name="Mortoza M.S."/>
            <person name="Matin S.A."/>
            <person name="Hoque S.M.E."/>
            <person name="Islam M.K."/>
            <person name="Roy D.K."/>
            <person name="Haider R."/>
            <person name="Moosa M.M."/>
            <person name="Elias S.M."/>
            <person name="Hasan A.M."/>
            <person name="Jahan S."/>
            <person name="Shafiuddin M."/>
            <person name="Mahmood N."/>
            <person name="Shommy N.S."/>
        </authorList>
    </citation>
    <scope>NUCLEOTIDE SEQUENCE [LARGE SCALE GENOMIC DNA]</scope>
    <source>
        <strain evidence="3">cv. O-4</strain>
    </source>
</reference>
<keyword evidence="1" id="KW-1133">Transmembrane helix</keyword>
<proteinExistence type="predicted"/>